<dbReference type="EnsemblPlants" id="OMERI05G18630.1">
    <property type="protein sequence ID" value="OMERI05G18630.1"/>
    <property type="gene ID" value="OMERI05G18630"/>
</dbReference>
<evidence type="ECO:0000313" key="2">
    <source>
        <dbReference type="EnsemblPlants" id="OMERI05G18630.1"/>
    </source>
</evidence>
<proteinExistence type="predicted"/>
<accession>A0A0E0DT67</accession>
<dbReference type="HOGENOM" id="CLU_1095740_0_0_1"/>
<dbReference type="AlphaFoldDB" id="A0A0E0DT67"/>
<protein>
    <submittedName>
        <fullName evidence="2">Uncharacterized protein</fullName>
    </submittedName>
</protein>
<name>A0A0E0DT67_9ORYZ</name>
<feature type="region of interest" description="Disordered" evidence="1">
    <location>
        <begin position="92"/>
        <end position="125"/>
    </location>
</feature>
<keyword evidence="3" id="KW-1185">Reference proteome</keyword>
<organism evidence="2">
    <name type="scientific">Oryza meridionalis</name>
    <dbReference type="NCBI Taxonomy" id="40149"/>
    <lineage>
        <taxon>Eukaryota</taxon>
        <taxon>Viridiplantae</taxon>
        <taxon>Streptophyta</taxon>
        <taxon>Embryophyta</taxon>
        <taxon>Tracheophyta</taxon>
        <taxon>Spermatophyta</taxon>
        <taxon>Magnoliopsida</taxon>
        <taxon>Liliopsida</taxon>
        <taxon>Poales</taxon>
        <taxon>Poaceae</taxon>
        <taxon>BOP clade</taxon>
        <taxon>Oryzoideae</taxon>
        <taxon>Oryzeae</taxon>
        <taxon>Oryzinae</taxon>
        <taxon>Oryza</taxon>
    </lineage>
</organism>
<dbReference type="Gramene" id="OMERI05G18630.1">
    <property type="protein sequence ID" value="OMERI05G18630.1"/>
    <property type="gene ID" value="OMERI05G18630"/>
</dbReference>
<evidence type="ECO:0000256" key="1">
    <source>
        <dbReference type="SAM" id="MobiDB-lite"/>
    </source>
</evidence>
<sequence>MNLHGRYLQIAVDVFVEARYRKNMEEWLMAAATQRSSPGGEERVAATMPMLMSGTWNRNLAEGDEDPATVVGAEVARGACVCRERVAEAVGAAAGDGAREGRPVGARYEDRRERPRPRRRLDGDAPVVADSGHAAAVDEAREALVDEAEDVGVEVEPWRVHWRGREAEARLAGGEVCVRDGFLCFWKRVEMTASFGRRRWVGQHAIRLDLFYIGLAFLGPKCISLVRQINGLKSHEAMNAQCEKDQTISIMSSY</sequence>
<feature type="compositionally biased region" description="Basic and acidic residues" evidence="1">
    <location>
        <begin position="97"/>
        <end position="113"/>
    </location>
</feature>
<reference evidence="2" key="2">
    <citation type="submission" date="2018-05" db="EMBL/GenBank/DDBJ databases">
        <title>OmerRS3 (Oryza meridionalis Reference Sequence Version 3).</title>
        <authorList>
            <person name="Zhang J."/>
            <person name="Kudrna D."/>
            <person name="Lee S."/>
            <person name="Talag J."/>
            <person name="Welchert J."/>
            <person name="Wing R.A."/>
        </authorList>
    </citation>
    <scope>NUCLEOTIDE SEQUENCE [LARGE SCALE GENOMIC DNA]</scope>
    <source>
        <strain evidence="2">cv. OR44</strain>
    </source>
</reference>
<reference evidence="2" key="1">
    <citation type="submission" date="2015-04" db="UniProtKB">
        <authorList>
            <consortium name="EnsemblPlants"/>
        </authorList>
    </citation>
    <scope>IDENTIFICATION</scope>
</reference>
<dbReference type="Proteomes" id="UP000008021">
    <property type="component" value="Chromosome 5"/>
</dbReference>
<evidence type="ECO:0000313" key="3">
    <source>
        <dbReference type="Proteomes" id="UP000008021"/>
    </source>
</evidence>